<protein>
    <recommendedName>
        <fullName evidence="1">Nitroreductase domain-containing protein</fullName>
    </recommendedName>
</protein>
<gene>
    <name evidence="2" type="ORF">AMJ40_01905</name>
</gene>
<dbReference type="GO" id="GO:0016491">
    <property type="term" value="F:oxidoreductase activity"/>
    <property type="evidence" value="ECO:0007669"/>
    <property type="project" value="InterPro"/>
</dbReference>
<dbReference type="NCBIfam" id="TIGR03605">
    <property type="entry name" value="antibiot_sagB"/>
    <property type="match status" value="1"/>
</dbReference>
<organism evidence="2 3">
    <name type="scientific">candidate division TA06 bacterium DG_26</name>
    <dbReference type="NCBI Taxonomy" id="1703771"/>
    <lineage>
        <taxon>Bacteria</taxon>
        <taxon>Bacteria division TA06</taxon>
    </lineage>
</organism>
<dbReference type="InterPro" id="IPR029479">
    <property type="entry name" value="Nitroreductase"/>
</dbReference>
<accession>A0A0S7WKR9</accession>
<dbReference type="Proteomes" id="UP000051124">
    <property type="component" value="Unassembled WGS sequence"/>
</dbReference>
<sequence>MWNRVAVLCVLSILFCRKGGTMEEIALPQPRVTSEASLEECIRERRSVRRYDAQVVGLEHVSQLCWAAQGITDERRGLRAAPSAGATYPLELYVVNEDGLFRYLPRKHALVRLSDSDLRASLARAALGQDFIEEAPLDLVITAVYSRTTRRYGDRGHRYVHMEVGHAAQNIHLQAVALGLSSVPVGAFYDEEVRDVLSLPEEEVPLYIVPVGYCTK</sequence>
<name>A0A0S7WKR9_UNCT6</name>
<evidence type="ECO:0000313" key="3">
    <source>
        <dbReference type="Proteomes" id="UP000051124"/>
    </source>
</evidence>
<reference evidence="2 3" key="1">
    <citation type="journal article" date="2015" name="Microbiome">
        <title>Genomic resolution of linkages in carbon, nitrogen, and sulfur cycling among widespread estuary sediment bacteria.</title>
        <authorList>
            <person name="Baker B.J."/>
            <person name="Lazar C.S."/>
            <person name="Teske A.P."/>
            <person name="Dick G.J."/>
        </authorList>
    </citation>
    <scope>NUCLEOTIDE SEQUENCE [LARGE SCALE GENOMIC DNA]</scope>
    <source>
        <strain evidence="2">DG_26</strain>
    </source>
</reference>
<dbReference type="SUPFAM" id="SSF55469">
    <property type="entry name" value="FMN-dependent nitroreductase-like"/>
    <property type="match status" value="1"/>
</dbReference>
<dbReference type="PANTHER" id="PTHR43745:SF2">
    <property type="entry name" value="NITROREDUCTASE MJ1384-RELATED"/>
    <property type="match status" value="1"/>
</dbReference>
<proteinExistence type="predicted"/>
<dbReference type="InterPro" id="IPR000415">
    <property type="entry name" value="Nitroreductase-like"/>
</dbReference>
<evidence type="ECO:0000313" key="2">
    <source>
        <dbReference type="EMBL" id="KPJ50766.1"/>
    </source>
</evidence>
<dbReference type="AlphaFoldDB" id="A0A0S7WKR9"/>
<dbReference type="Gene3D" id="3.40.109.10">
    <property type="entry name" value="NADH Oxidase"/>
    <property type="match status" value="1"/>
</dbReference>
<dbReference type="EMBL" id="LIZT01000013">
    <property type="protein sequence ID" value="KPJ50766.1"/>
    <property type="molecule type" value="Genomic_DNA"/>
</dbReference>
<dbReference type="PANTHER" id="PTHR43745">
    <property type="entry name" value="NITROREDUCTASE MJ1384-RELATED"/>
    <property type="match status" value="1"/>
</dbReference>
<feature type="domain" description="Nitroreductase" evidence="1">
    <location>
        <begin position="42"/>
        <end position="213"/>
    </location>
</feature>
<evidence type="ECO:0000259" key="1">
    <source>
        <dbReference type="Pfam" id="PF00881"/>
    </source>
</evidence>
<dbReference type="InterPro" id="IPR020051">
    <property type="entry name" value="SagB-type_dehydrogenase"/>
</dbReference>
<comment type="caution">
    <text evidence="2">The sequence shown here is derived from an EMBL/GenBank/DDBJ whole genome shotgun (WGS) entry which is preliminary data.</text>
</comment>
<dbReference type="Pfam" id="PF00881">
    <property type="entry name" value="Nitroreductase"/>
    <property type="match status" value="1"/>
</dbReference>
<dbReference type="InterPro" id="IPR052544">
    <property type="entry name" value="Bacteriocin_Proc_Enz"/>
</dbReference>
<dbReference type="CDD" id="cd02142">
    <property type="entry name" value="McbC_SagB-like_oxidoreductase"/>
    <property type="match status" value="1"/>
</dbReference>